<gene>
    <name evidence="2" type="ORF">LCGC14_1980260</name>
</gene>
<dbReference type="EMBL" id="LAZR01022145">
    <property type="protein sequence ID" value="KKL82888.1"/>
    <property type="molecule type" value="Genomic_DNA"/>
</dbReference>
<accession>A0A0F9F9F1</accession>
<proteinExistence type="predicted"/>
<feature type="region of interest" description="Disordered" evidence="1">
    <location>
        <begin position="1"/>
        <end position="31"/>
    </location>
</feature>
<evidence type="ECO:0000313" key="2">
    <source>
        <dbReference type="EMBL" id="KKL82888.1"/>
    </source>
</evidence>
<organism evidence="2">
    <name type="scientific">marine sediment metagenome</name>
    <dbReference type="NCBI Taxonomy" id="412755"/>
    <lineage>
        <taxon>unclassified sequences</taxon>
        <taxon>metagenomes</taxon>
        <taxon>ecological metagenomes</taxon>
    </lineage>
</organism>
<name>A0A0F9F9F1_9ZZZZ</name>
<reference evidence="2" key="1">
    <citation type="journal article" date="2015" name="Nature">
        <title>Complex archaea that bridge the gap between prokaryotes and eukaryotes.</title>
        <authorList>
            <person name="Spang A."/>
            <person name="Saw J.H."/>
            <person name="Jorgensen S.L."/>
            <person name="Zaremba-Niedzwiedzka K."/>
            <person name="Martijn J."/>
            <person name="Lind A.E."/>
            <person name="van Eijk R."/>
            <person name="Schleper C."/>
            <person name="Guy L."/>
            <person name="Ettema T.J."/>
        </authorList>
    </citation>
    <scope>NUCLEOTIDE SEQUENCE</scope>
</reference>
<comment type="caution">
    <text evidence="2">The sequence shown here is derived from an EMBL/GenBank/DDBJ whole genome shotgun (WGS) entry which is preliminary data.</text>
</comment>
<feature type="compositionally biased region" description="Basic and acidic residues" evidence="1">
    <location>
        <begin position="8"/>
        <end position="18"/>
    </location>
</feature>
<sequence>MSTAQFERQNHTTRELPRGKRKKHESINAAKRWSREKQIALDGALGIGSVRIAT</sequence>
<protein>
    <submittedName>
        <fullName evidence="2">Uncharacterized protein</fullName>
    </submittedName>
</protein>
<evidence type="ECO:0000256" key="1">
    <source>
        <dbReference type="SAM" id="MobiDB-lite"/>
    </source>
</evidence>
<dbReference type="AlphaFoldDB" id="A0A0F9F9F1"/>